<sequence>MCSLPFGFTKFSACGTTERRCTFNGTVPSKILSTVAWCGLLSHMHNIINWLTAFLLVNSAKQTQNLLGFFITLFNNSSITSDSREQGPLKLSLSNSSTIAVLQQCKKEKCGCLILLRLLVCVPVRLESVLSVPTAA</sequence>
<reference evidence="1" key="2">
    <citation type="submission" date="2024-04" db="UniProtKB">
        <authorList>
            <consortium name="Ensembl"/>
        </authorList>
    </citation>
    <scope>IDENTIFICATION</scope>
</reference>
<accession>G3NN70</accession>
<dbReference type="InParanoid" id="G3NN70"/>
<dbReference type="Bgee" id="ENSGACG00000005140">
    <property type="expression patterns" value="Expressed in testis and 13 other cell types or tissues"/>
</dbReference>
<dbReference type="AlphaFoldDB" id="G3NN70"/>
<name>G3NN70_GASAC</name>
<evidence type="ECO:0000313" key="1">
    <source>
        <dbReference type="Ensembl" id="ENSGACP00000006784.1"/>
    </source>
</evidence>
<reference evidence="1" key="1">
    <citation type="submission" date="2006-01" db="EMBL/GenBank/DDBJ databases">
        <authorList>
            <person name="Lindblad-Toh K."/>
            <person name="Mauceli E."/>
            <person name="Grabherr M."/>
            <person name="Chang J.L."/>
            <person name="Lander E.S."/>
        </authorList>
    </citation>
    <scope>NUCLEOTIDE SEQUENCE [LARGE SCALE GENOMIC DNA]</scope>
</reference>
<protein>
    <submittedName>
        <fullName evidence="1">Uncharacterized protein</fullName>
    </submittedName>
</protein>
<proteinExistence type="predicted"/>
<dbReference type="Ensembl" id="ENSGACT00000006801.1">
    <property type="protein sequence ID" value="ENSGACP00000006784.1"/>
    <property type="gene ID" value="ENSGACG00000005140.1"/>
</dbReference>
<organism evidence="1">
    <name type="scientific">Gasterosteus aculeatus</name>
    <name type="common">Three-spined stickleback</name>
    <dbReference type="NCBI Taxonomy" id="69293"/>
    <lineage>
        <taxon>Eukaryota</taxon>
        <taxon>Metazoa</taxon>
        <taxon>Chordata</taxon>
        <taxon>Craniata</taxon>
        <taxon>Vertebrata</taxon>
        <taxon>Euteleostomi</taxon>
        <taxon>Actinopterygii</taxon>
        <taxon>Neopterygii</taxon>
        <taxon>Teleostei</taxon>
        <taxon>Neoteleostei</taxon>
        <taxon>Acanthomorphata</taxon>
        <taxon>Eupercaria</taxon>
        <taxon>Perciformes</taxon>
        <taxon>Cottioidei</taxon>
        <taxon>Gasterosteales</taxon>
        <taxon>Gasterosteidae</taxon>
        <taxon>Gasterosteus</taxon>
    </lineage>
</organism>